<sequence length="159" mass="17722">MNALTVVLLVILVILIAAVVGLYFLGKKAQRKQEEQQRQIEAYKQTVSMLIIDKKKMRLKDAGLPQAVIDNTPKLMRRSKLPIVKAKVGPQIVSLVCDEKIFDMVPVKKEVKATVSGIYLTSVRGLHGSLPQPAAKKKKGWLKRNVEKLQEKTGAKPVK</sequence>
<evidence type="ECO:0000313" key="3">
    <source>
        <dbReference type="Proteomes" id="UP000886883"/>
    </source>
</evidence>
<name>A0A9D2MQP2_9FIRM</name>
<comment type="caution">
    <text evidence="2">The sequence shown here is derived from an EMBL/GenBank/DDBJ whole genome shotgun (WGS) entry which is preliminary data.</text>
</comment>
<evidence type="ECO:0008006" key="4">
    <source>
        <dbReference type="Google" id="ProtNLM"/>
    </source>
</evidence>
<accession>A0A9D2MQP2</accession>
<feature type="transmembrane region" description="Helical" evidence="1">
    <location>
        <begin position="6"/>
        <end position="25"/>
    </location>
</feature>
<dbReference type="EMBL" id="DWXE01000018">
    <property type="protein sequence ID" value="HJB90924.1"/>
    <property type="molecule type" value="Genomic_DNA"/>
</dbReference>
<gene>
    <name evidence="2" type="ORF">H9763_05575</name>
</gene>
<dbReference type="Proteomes" id="UP000886883">
    <property type="component" value="Unassembled WGS sequence"/>
</dbReference>
<evidence type="ECO:0000256" key="1">
    <source>
        <dbReference type="SAM" id="Phobius"/>
    </source>
</evidence>
<reference evidence="2" key="1">
    <citation type="journal article" date="2021" name="PeerJ">
        <title>Extensive microbial diversity within the chicken gut microbiome revealed by metagenomics and culture.</title>
        <authorList>
            <person name="Gilroy R."/>
            <person name="Ravi A."/>
            <person name="Getino M."/>
            <person name="Pursley I."/>
            <person name="Horton D.L."/>
            <person name="Alikhan N.F."/>
            <person name="Baker D."/>
            <person name="Gharbi K."/>
            <person name="Hall N."/>
            <person name="Watson M."/>
            <person name="Adriaenssens E.M."/>
            <person name="Foster-Nyarko E."/>
            <person name="Jarju S."/>
            <person name="Secka A."/>
            <person name="Antonio M."/>
            <person name="Oren A."/>
            <person name="Chaudhuri R.R."/>
            <person name="La Ragione R."/>
            <person name="Hildebrand F."/>
            <person name="Pallen M.J."/>
        </authorList>
    </citation>
    <scope>NUCLEOTIDE SEQUENCE</scope>
    <source>
        <strain evidence="2">USAMLcec3-2134</strain>
    </source>
</reference>
<keyword evidence="1" id="KW-0472">Membrane</keyword>
<protein>
    <recommendedName>
        <fullName evidence="4">Type II secretion system protein G</fullName>
    </recommendedName>
</protein>
<organism evidence="2 3">
    <name type="scientific">Candidatus Eisenbergiella merdigallinarum</name>
    <dbReference type="NCBI Taxonomy" id="2838552"/>
    <lineage>
        <taxon>Bacteria</taxon>
        <taxon>Bacillati</taxon>
        <taxon>Bacillota</taxon>
        <taxon>Clostridia</taxon>
        <taxon>Lachnospirales</taxon>
        <taxon>Lachnospiraceae</taxon>
        <taxon>Eisenbergiella</taxon>
    </lineage>
</organism>
<keyword evidence="1" id="KW-1133">Transmembrane helix</keyword>
<dbReference type="AlphaFoldDB" id="A0A9D2MQP2"/>
<evidence type="ECO:0000313" key="2">
    <source>
        <dbReference type="EMBL" id="HJB90924.1"/>
    </source>
</evidence>
<keyword evidence="1" id="KW-0812">Transmembrane</keyword>
<proteinExistence type="predicted"/>
<reference evidence="2" key="2">
    <citation type="submission" date="2021-04" db="EMBL/GenBank/DDBJ databases">
        <authorList>
            <person name="Gilroy R."/>
        </authorList>
    </citation>
    <scope>NUCLEOTIDE SEQUENCE</scope>
    <source>
        <strain evidence="2">USAMLcec3-2134</strain>
    </source>
</reference>